<evidence type="ECO:0000313" key="8">
    <source>
        <dbReference type="Proteomes" id="UP001465976"/>
    </source>
</evidence>
<dbReference type="PROSITE" id="PS50157">
    <property type="entry name" value="ZINC_FINGER_C2H2_2"/>
    <property type="match status" value="2"/>
</dbReference>
<dbReference type="PANTHER" id="PTHR23235:SF120">
    <property type="entry name" value="KRUPPEL-LIKE FACTOR 15"/>
    <property type="match status" value="1"/>
</dbReference>
<protein>
    <recommendedName>
        <fullName evidence="6">C2H2-type domain-containing protein</fullName>
    </recommendedName>
</protein>
<feature type="domain" description="C2H2-type" evidence="6">
    <location>
        <begin position="68"/>
        <end position="98"/>
    </location>
</feature>
<dbReference type="Proteomes" id="UP001465976">
    <property type="component" value="Unassembled WGS sequence"/>
</dbReference>
<evidence type="ECO:0000256" key="1">
    <source>
        <dbReference type="ARBA" id="ARBA00022723"/>
    </source>
</evidence>
<comment type="caution">
    <text evidence="7">The sequence shown here is derived from an EMBL/GenBank/DDBJ whole genome shotgun (WGS) entry which is preliminary data.</text>
</comment>
<dbReference type="Gene3D" id="3.30.160.60">
    <property type="entry name" value="Classic Zinc Finger"/>
    <property type="match status" value="2"/>
</dbReference>
<evidence type="ECO:0000259" key="6">
    <source>
        <dbReference type="PROSITE" id="PS50157"/>
    </source>
</evidence>
<keyword evidence="2 4" id="KW-0863">Zinc-finger</keyword>
<feature type="compositionally biased region" description="Polar residues" evidence="5">
    <location>
        <begin position="1"/>
        <end position="24"/>
    </location>
</feature>
<evidence type="ECO:0000256" key="2">
    <source>
        <dbReference type="ARBA" id="ARBA00022771"/>
    </source>
</evidence>
<proteinExistence type="predicted"/>
<evidence type="ECO:0000256" key="3">
    <source>
        <dbReference type="ARBA" id="ARBA00022833"/>
    </source>
</evidence>
<dbReference type="Pfam" id="PF13894">
    <property type="entry name" value="zf-C2H2_4"/>
    <property type="match status" value="1"/>
</dbReference>
<gene>
    <name evidence="7" type="ORF">V5O48_017495</name>
</gene>
<sequence length="140" mass="15841">MSNVGTTEEAQHTQYTVNTTSGYSQMDGYPLPPGPPESQLLSQPTRPQVGSSAMTDNALRLRKKEAKHFCPVPGCESQGFTEKHNLNYHMRSHDDERPFVCERCGKRFRSKNDLNRHFLKSKKPCERDGTRAFHGQGPGY</sequence>
<feature type="domain" description="C2H2-type" evidence="6">
    <location>
        <begin position="99"/>
        <end position="117"/>
    </location>
</feature>
<evidence type="ECO:0000256" key="5">
    <source>
        <dbReference type="SAM" id="MobiDB-lite"/>
    </source>
</evidence>
<name>A0ABR3ENV1_9AGAR</name>
<keyword evidence="3" id="KW-0862">Zinc</keyword>
<organism evidence="7 8">
    <name type="scientific">Marasmius crinis-equi</name>
    <dbReference type="NCBI Taxonomy" id="585013"/>
    <lineage>
        <taxon>Eukaryota</taxon>
        <taxon>Fungi</taxon>
        <taxon>Dikarya</taxon>
        <taxon>Basidiomycota</taxon>
        <taxon>Agaricomycotina</taxon>
        <taxon>Agaricomycetes</taxon>
        <taxon>Agaricomycetidae</taxon>
        <taxon>Agaricales</taxon>
        <taxon>Marasmiineae</taxon>
        <taxon>Marasmiaceae</taxon>
        <taxon>Marasmius</taxon>
    </lineage>
</organism>
<feature type="compositionally biased region" description="Polar residues" evidence="5">
    <location>
        <begin position="39"/>
        <end position="54"/>
    </location>
</feature>
<dbReference type="SMART" id="SM00355">
    <property type="entry name" value="ZnF_C2H2"/>
    <property type="match status" value="2"/>
</dbReference>
<keyword evidence="8" id="KW-1185">Reference proteome</keyword>
<feature type="region of interest" description="Disordered" evidence="5">
    <location>
        <begin position="1"/>
        <end position="54"/>
    </location>
</feature>
<dbReference type="EMBL" id="JBAHYK010002712">
    <property type="protein sequence ID" value="KAL0564548.1"/>
    <property type="molecule type" value="Genomic_DNA"/>
</dbReference>
<keyword evidence="1" id="KW-0479">Metal-binding</keyword>
<dbReference type="PANTHER" id="PTHR23235">
    <property type="entry name" value="KRUEPPEL-LIKE TRANSCRIPTION FACTOR"/>
    <property type="match status" value="1"/>
</dbReference>
<dbReference type="InterPro" id="IPR036236">
    <property type="entry name" value="Znf_C2H2_sf"/>
</dbReference>
<dbReference type="SUPFAM" id="SSF57667">
    <property type="entry name" value="beta-beta-alpha zinc fingers"/>
    <property type="match status" value="1"/>
</dbReference>
<evidence type="ECO:0000313" key="7">
    <source>
        <dbReference type="EMBL" id="KAL0564548.1"/>
    </source>
</evidence>
<dbReference type="InterPro" id="IPR013087">
    <property type="entry name" value="Znf_C2H2_type"/>
</dbReference>
<accession>A0ABR3ENV1</accession>
<reference evidence="7 8" key="1">
    <citation type="submission" date="2024-02" db="EMBL/GenBank/DDBJ databases">
        <title>A draft genome for the cacao thread blight pathogen Marasmius crinis-equi.</title>
        <authorList>
            <person name="Cohen S.P."/>
            <person name="Baruah I.K."/>
            <person name="Amoako-Attah I."/>
            <person name="Bukari Y."/>
            <person name="Meinhardt L.W."/>
            <person name="Bailey B.A."/>
        </authorList>
    </citation>
    <scope>NUCLEOTIDE SEQUENCE [LARGE SCALE GENOMIC DNA]</scope>
    <source>
        <strain evidence="7 8">GH-76</strain>
    </source>
</reference>
<evidence type="ECO:0000256" key="4">
    <source>
        <dbReference type="PROSITE-ProRule" id="PRU00042"/>
    </source>
</evidence>